<gene>
    <name evidence="2" type="ORF">B0J12DRAFT_745932</name>
</gene>
<dbReference type="Proteomes" id="UP000774617">
    <property type="component" value="Unassembled WGS sequence"/>
</dbReference>
<dbReference type="InterPro" id="IPR056632">
    <property type="entry name" value="DUF7730"/>
</dbReference>
<evidence type="ECO:0000313" key="2">
    <source>
        <dbReference type="EMBL" id="KAH7026918.1"/>
    </source>
</evidence>
<dbReference type="Gene3D" id="3.40.50.720">
    <property type="entry name" value="NAD(P)-binding Rossmann-like Domain"/>
    <property type="match status" value="1"/>
</dbReference>
<evidence type="ECO:0000313" key="3">
    <source>
        <dbReference type="Proteomes" id="UP000774617"/>
    </source>
</evidence>
<dbReference type="InterPro" id="IPR036291">
    <property type="entry name" value="NAD(P)-bd_dom_sf"/>
</dbReference>
<accession>A0ABQ8FU38</accession>
<dbReference type="PANTHER" id="PTHR38790">
    <property type="entry name" value="2EXR DOMAIN-CONTAINING PROTEIN-RELATED"/>
    <property type="match status" value="1"/>
</dbReference>
<dbReference type="EMBL" id="JAGTJR010000054">
    <property type="protein sequence ID" value="KAH7026918.1"/>
    <property type="molecule type" value="Genomic_DNA"/>
</dbReference>
<dbReference type="Pfam" id="PF24864">
    <property type="entry name" value="DUF7730"/>
    <property type="match status" value="1"/>
</dbReference>
<dbReference type="SUPFAM" id="SSF51735">
    <property type="entry name" value="NAD(P)-binding Rossmann-fold domains"/>
    <property type="match status" value="1"/>
</dbReference>
<reference evidence="2 3" key="1">
    <citation type="journal article" date="2021" name="Nat. Commun.">
        <title>Genetic determinants of endophytism in the Arabidopsis root mycobiome.</title>
        <authorList>
            <person name="Mesny F."/>
            <person name="Miyauchi S."/>
            <person name="Thiergart T."/>
            <person name="Pickel B."/>
            <person name="Atanasova L."/>
            <person name="Karlsson M."/>
            <person name="Huettel B."/>
            <person name="Barry K.W."/>
            <person name="Haridas S."/>
            <person name="Chen C."/>
            <person name="Bauer D."/>
            <person name="Andreopoulos W."/>
            <person name="Pangilinan J."/>
            <person name="LaButti K."/>
            <person name="Riley R."/>
            <person name="Lipzen A."/>
            <person name="Clum A."/>
            <person name="Drula E."/>
            <person name="Henrissat B."/>
            <person name="Kohler A."/>
            <person name="Grigoriev I.V."/>
            <person name="Martin F.M."/>
            <person name="Hacquard S."/>
        </authorList>
    </citation>
    <scope>NUCLEOTIDE SEQUENCE [LARGE SCALE GENOMIC DNA]</scope>
    <source>
        <strain evidence="2 3">MPI-SDFR-AT-0080</strain>
    </source>
</reference>
<organism evidence="2 3">
    <name type="scientific">Macrophomina phaseolina</name>
    <dbReference type="NCBI Taxonomy" id="35725"/>
    <lineage>
        <taxon>Eukaryota</taxon>
        <taxon>Fungi</taxon>
        <taxon>Dikarya</taxon>
        <taxon>Ascomycota</taxon>
        <taxon>Pezizomycotina</taxon>
        <taxon>Dothideomycetes</taxon>
        <taxon>Dothideomycetes incertae sedis</taxon>
        <taxon>Botryosphaeriales</taxon>
        <taxon>Botryosphaeriaceae</taxon>
        <taxon>Macrophomina</taxon>
    </lineage>
</organism>
<name>A0ABQ8FU38_9PEZI</name>
<feature type="domain" description="DUF7730" evidence="1">
    <location>
        <begin position="5"/>
        <end position="170"/>
    </location>
</feature>
<sequence length="323" mass="36271">MAGGNKTIHVFSYQRQVYGKLCTLPLENARPYYEPEQDECYACRSKACQAIDPTSRHFDNFSPSGCSLDKSVLSLLQTCRRIYSEAVRTLYQANEFSFTDLWTLLDFFATIPESHASKVRSVRLTWALVQYNFRDDQAPYDLRTWRQVWTRVSQLEGLRKLHVELCDSITKRSCGNLNALPARGPRPITSRSGDDPKEWWMCWLNILKISSSILAAFLAKSAHRTQYAAIDPPNPLDFAAGKTVVVSGGAAGIGYAMAWAFAQAGAANIAVIACRQQALHDRSAKLRAEIAQAALKAGFWPYLLEIHDYARAEAVFEHRPCIP</sequence>
<proteinExistence type="predicted"/>
<keyword evidence="3" id="KW-1185">Reference proteome</keyword>
<protein>
    <recommendedName>
        <fullName evidence="1">DUF7730 domain-containing protein</fullName>
    </recommendedName>
</protein>
<comment type="caution">
    <text evidence="2">The sequence shown here is derived from an EMBL/GenBank/DDBJ whole genome shotgun (WGS) entry which is preliminary data.</text>
</comment>
<evidence type="ECO:0000259" key="1">
    <source>
        <dbReference type="Pfam" id="PF24864"/>
    </source>
</evidence>